<reference evidence="1 2" key="1">
    <citation type="submission" date="2018-02" db="EMBL/GenBank/DDBJ databases">
        <title>Jeotgalibacillus proteolyticum sp. nov. a protease producing bacterium isolated from ocean sediments of Laizhou Bay.</title>
        <authorList>
            <person name="Li Y."/>
        </authorList>
    </citation>
    <scope>NUCLEOTIDE SEQUENCE [LARGE SCALE GENOMIC DNA]</scope>
    <source>
        <strain evidence="1 2">22-7</strain>
    </source>
</reference>
<evidence type="ECO:0000313" key="2">
    <source>
        <dbReference type="Proteomes" id="UP000239047"/>
    </source>
</evidence>
<dbReference type="OrthoDB" id="2454083at2"/>
<name>A0A2S5GDX4_9BACL</name>
<sequence>MRLTPEQLLDAYKSLWKNRLLNSKASSLEILSQSIKRELLDELTHPRVRKSPEEKYILAVERIITSSLDREEKIELIHFFTELHRTIREGEE</sequence>
<organism evidence="1 2">
    <name type="scientific">Jeotgalibacillus proteolyticus</name>
    <dbReference type="NCBI Taxonomy" id="2082395"/>
    <lineage>
        <taxon>Bacteria</taxon>
        <taxon>Bacillati</taxon>
        <taxon>Bacillota</taxon>
        <taxon>Bacilli</taxon>
        <taxon>Bacillales</taxon>
        <taxon>Caryophanaceae</taxon>
        <taxon>Jeotgalibacillus</taxon>
    </lineage>
</organism>
<proteinExistence type="predicted"/>
<gene>
    <name evidence="1" type="ORF">C4B60_03735</name>
</gene>
<comment type="caution">
    <text evidence="1">The sequence shown here is derived from an EMBL/GenBank/DDBJ whole genome shotgun (WGS) entry which is preliminary data.</text>
</comment>
<protein>
    <submittedName>
        <fullName evidence="1">Uncharacterized protein</fullName>
    </submittedName>
</protein>
<dbReference type="AlphaFoldDB" id="A0A2S5GDX4"/>
<dbReference type="EMBL" id="PREZ01000002">
    <property type="protein sequence ID" value="PPA71189.1"/>
    <property type="molecule type" value="Genomic_DNA"/>
</dbReference>
<dbReference type="Proteomes" id="UP000239047">
    <property type="component" value="Unassembled WGS sequence"/>
</dbReference>
<evidence type="ECO:0000313" key="1">
    <source>
        <dbReference type="EMBL" id="PPA71189.1"/>
    </source>
</evidence>
<accession>A0A2S5GDX4</accession>
<keyword evidence="2" id="KW-1185">Reference proteome</keyword>